<reference evidence="1" key="1">
    <citation type="submission" date="2020-07" db="EMBL/GenBank/DDBJ databases">
        <title>Ethylene signaling mediates host invasion by parasitic plants.</title>
        <authorList>
            <person name="Yoshida S."/>
        </authorList>
    </citation>
    <scope>NUCLEOTIDE SEQUENCE</scope>
    <source>
        <strain evidence="1">Okayama</strain>
    </source>
</reference>
<evidence type="ECO:0000313" key="2">
    <source>
        <dbReference type="Proteomes" id="UP000653305"/>
    </source>
</evidence>
<accession>A0A830D597</accession>
<sequence length="150" mass="16635">MGNSCSCFNPSQSKTAKLIDLRRNILRRVDVPVTAAELMLEDPGHVISPVSDLRLSAVKADECLIGGTIYVLIPVCRVNGKLSESEMAVIESICGKRRAKRRSSRVIPVVQEISSDDEIRSLGKVSANIGLVNKYRMRPWKPTLEPIYEL</sequence>
<evidence type="ECO:0000313" key="1">
    <source>
        <dbReference type="EMBL" id="GFQ01572.1"/>
    </source>
</evidence>
<dbReference type="OrthoDB" id="777898at2759"/>
<dbReference type="Proteomes" id="UP000653305">
    <property type="component" value="Unassembled WGS sequence"/>
</dbReference>
<dbReference type="EMBL" id="BMAC01000692">
    <property type="protein sequence ID" value="GFQ01572.1"/>
    <property type="molecule type" value="Genomic_DNA"/>
</dbReference>
<dbReference type="PANTHER" id="PTHR33052">
    <property type="entry name" value="DUF4228 DOMAIN PROTEIN-RELATED"/>
    <property type="match status" value="1"/>
</dbReference>
<organism evidence="1 2">
    <name type="scientific">Phtheirospermum japonicum</name>
    <dbReference type="NCBI Taxonomy" id="374723"/>
    <lineage>
        <taxon>Eukaryota</taxon>
        <taxon>Viridiplantae</taxon>
        <taxon>Streptophyta</taxon>
        <taxon>Embryophyta</taxon>
        <taxon>Tracheophyta</taxon>
        <taxon>Spermatophyta</taxon>
        <taxon>Magnoliopsida</taxon>
        <taxon>eudicotyledons</taxon>
        <taxon>Gunneridae</taxon>
        <taxon>Pentapetalae</taxon>
        <taxon>asterids</taxon>
        <taxon>lamiids</taxon>
        <taxon>Lamiales</taxon>
        <taxon>Orobanchaceae</taxon>
        <taxon>Orobanchaceae incertae sedis</taxon>
        <taxon>Phtheirospermum</taxon>
    </lineage>
</organism>
<dbReference type="Pfam" id="PF14009">
    <property type="entry name" value="PADRE"/>
    <property type="match status" value="1"/>
</dbReference>
<dbReference type="InterPro" id="IPR025322">
    <property type="entry name" value="PADRE_dom"/>
</dbReference>
<keyword evidence="2" id="KW-1185">Reference proteome</keyword>
<dbReference type="AlphaFoldDB" id="A0A830D597"/>
<name>A0A830D597_9LAMI</name>
<comment type="caution">
    <text evidence="1">The sequence shown here is derived from an EMBL/GenBank/DDBJ whole genome shotgun (WGS) entry which is preliminary data.</text>
</comment>
<gene>
    <name evidence="1" type="ORF">PHJA_002301100</name>
</gene>
<proteinExistence type="predicted"/>
<protein>
    <submittedName>
        <fullName evidence="1">Uncharacterized protein</fullName>
    </submittedName>
</protein>